<keyword evidence="1" id="KW-0812">Transmembrane</keyword>
<feature type="transmembrane region" description="Helical" evidence="1">
    <location>
        <begin position="12"/>
        <end position="34"/>
    </location>
</feature>
<organism evidence="2 3">
    <name type="scientific">Marinirhabdus gelatinilytica</name>
    <dbReference type="NCBI Taxonomy" id="1703343"/>
    <lineage>
        <taxon>Bacteria</taxon>
        <taxon>Pseudomonadati</taxon>
        <taxon>Bacteroidota</taxon>
        <taxon>Flavobacteriia</taxon>
        <taxon>Flavobacteriales</taxon>
        <taxon>Flavobacteriaceae</taxon>
    </lineage>
</organism>
<dbReference type="RefSeq" id="WP_115124306.1">
    <property type="nucleotide sequence ID" value="NZ_QRAO01000004.1"/>
</dbReference>
<dbReference type="AlphaFoldDB" id="A0A370Q968"/>
<dbReference type="Proteomes" id="UP000255317">
    <property type="component" value="Unassembled WGS sequence"/>
</dbReference>
<proteinExistence type="predicted"/>
<evidence type="ECO:0008006" key="4">
    <source>
        <dbReference type="Google" id="ProtNLM"/>
    </source>
</evidence>
<comment type="caution">
    <text evidence="2">The sequence shown here is derived from an EMBL/GenBank/DDBJ whole genome shotgun (WGS) entry which is preliminary data.</text>
</comment>
<keyword evidence="1" id="KW-0472">Membrane</keyword>
<evidence type="ECO:0000313" key="3">
    <source>
        <dbReference type="Proteomes" id="UP000255317"/>
    </source>
</evidence>
<reference evidence="2 3" key="1">
    <citation type="submission" date="2018-07" db="EMBL/GenBank/DDBJ databases">
        <title>Genomic Encyclopedia of Type Strains, Phase IV (KMG-IV): sequencing the most valuable type-strain genomes for metagenomic binning, comparative biology and taxonomic classification.</title>
        <authorList>
            <person name="Goeker M."/>
        </authorList>
    </citation>
    <scope>NUCLEOTIDE SEQUENCE [LARGE SCALE GENOMIC DNA]</scope>
    <source>
        <strain evidence="2 3">DSM 101478</strain>
    </source>
</reference>
<keyword evidence="3" id="KW-1185">Reference proteome</keyword>
<dbReference type="OrthoDB" id="582675at2"/>
<sequence>MRVFTETQKFDQWWLLVLIYGLLLASTIGLFLGISSISENDISEILIERLPPFVILAVIALLFYSCKLKTKIDEKGIHYGFWPFQRKLQLAAWDEVEKVYIRKYSPLTEYGGWGYKFSLSGRGKVYNTKGNMGIQIVFKDNNKTLIGTQQPNAAQQVLNRYIPKENNYEN</sequence>
<feature type="transmembrane region" description="Helical" evidence="1">
    <location>
        <begin position="46"/>
        <end position="64"/>
    </location>
</feature>
<gene>
    <name evidence="2" type="ORF">C8D94_104280</name>
</gene>
<protein>
    <recommendedName>
        <fullName evidence="4">PH (Pleckstrin Homology) domain-containing protein</fullName>
    </recommendedName>
</protein>
<dbReference type="EMBL" id="QRAO01000004">
    <property type="protein sequence ID" value="RDK84896.1"/>
    <property type="molecule type" value="Genomic_DNA"/>
</dbReference>
<evidence type="ECO:0000256" key="1">
    <source>
        <dbReference type="SAM" id="Phobius"/>
    </source>
</evidence>
<accession>A0A370Q968</accession>
<keyword evidence="1" id="KW-1133">Transmembrane helix</keyword>
<evidence type="ECO:0000313" key="2">
    <source>
        <dbReference type="EMBL" id="RDK84896.1"/>
    </source>
</evidence>
<name>A0A370Q968_9FLAO</name>